<evidence type="ECO:0000313" key="1">
    <source>
        <dbReference type="EMBL" id="KAF2276205.1"/>
    </source>
</evidence>
<keyword evidence="2" id="KW-1185">Reference proteome</keyword>
<dbReference type="Proteomes" id="UP000800097">
    <property type="component" value="Unassembled WGS sequence"/>
</dbReference>
<dbReference type="RefSeq" id="XP_033653744.1">
    <property type="nucleotide sequence ID" value="XM_033802876.1"/>
</dbReference>
<gene>
    <name evidence="1" type="ORF">EI97DRAFT_52434</name>
</gene>
<name>A0A6A6JIZ2_WESOR</name>
<reference evidence="1" key="1">
    <citation type="journal article" date="2020" name="Stud. Mycol.">
        <title>101 Dothideomycetes genomes: a test case for predicting lifestyles and emergence of pathogens.</title>
        <authorList>
            <person name="Haridas S."/>
            <person name="Albert R."/>
            <person name="Binder M."/>
            <person name="Bloem J."/>
            <person name="Labutti K."/>
            <person name="Salamov A."/>
            <person name="Andreopoulos B."/>
            <person name="Baker S."/>
            <person name="Barry K."/>
            <person name="Bills G."/>
            <person name="Bluhm B."/>
            <person name="Cannon C."/>
            <person name="Castanera R."/>
            <person name="Culley D."/>
            <person name="Daum C."/>
            <person name="Ezra D."/>
            <person name="Gonzalez J."/>
            <person name="Henrissat B."/>
            <person name="Kuo A."/>
            <person name="Liang C."/>
            <person name="Lipzen A."/>
            <person name="Lutzoni F."/>
            <person name="Magnuson J."/>
            <person name="Mondo S."/>
            <person name="Nolan M."/>
            <person name="Ohm R."/>
            <person name="Pangilinan J."/>
            <person name="Park H.-J."/>
            <person name="Ramirez L."/>
            <person name="Alfaro M."/>
            <person name="Sun H."/>
            <person name="Tritt A."/>
            <person name="Yoshinaga Y."/>
            <person name="Zwiers L.-H."/>
            <person name="Turgeon B."/>
            <person name="Goodwin S."/>
            <person name="Spatafora J."/>
            <person name="Crous P."/>
            <person name="Grigoriev I."/>
        </authorList>
    </citation>
    <scope>NUCLEOTIDE SEQUENCE</scope>
    <source>
        <strain evidence="1">CBS 379.55</strain>
    </source>
</reference>
<dbReference type="GeneID" id="54556051"/>
<protein>
    <submittedName>
        <fullName evidence="1">Uncharacterized protein</fullName>
    </submittedName>
</protein>
<dbReference type="EMBL" id="ML986494">
    <property type="protein sequence ID" value="KAF2276205.1"/>
    <property type="molecule type" value="Genomic_DNA"/>
</dbReference>
<dbReference type="AlphaFoldDB" id="A0A6A6JIZ2"/>
<evidence type="ECO:0000313" key="2">
    <source>
        <dbReference type="Proteomes" id="UP000800097"/>
    </source>
</evidence>
<sequence length="182" mass="20653">MMPSRTLPSCAPGLITCENIKHAAMLLTEAFCKSFRSSNRMRKGSPSYRILPACGVGWFPPDYHVTVDYFIEHHWHGFLIINLTGGVIRYKSFTTLQMKNLASFPETPSLSTRLPRVLDGTLLNPSQVRLLADFFQWLRQNQHACRTLSRSGPEPKPSMYFPAYAKNTPYSVLSRNSQLLSL</sequence>
<proteinExistence type="predicted"/>
<organism evidence="1 2">
    <name type="scientific">Westerdykella ornata</name>
    <dbReference type="NCBI Taxonomy" id="318751"/>
    <lineage>
        <taxon>Eukaryota</taxon>
        <taxon>Fungi</taxon>
        <taxon>Dikarya</taxon>
        <taxon>Ascomycota</taxon>
        <taxon>Pezizomycotina</taxon>
        <taxon>Dothideomycetes</taxon>
        <taxon>Pleosporomycetidae</taxon>
        <taxon>Pleosporales</taxon>
        <taxon>Sporormiaceae</taxon>
        <taxon>Westerdykella</taxon>
    </lineage>
</organism>
<accession>A0A6A6JIZ2</accession>